<evidence type="ECO:0000313" key="1">
    <source>
        <dbReference type="EMBL" id="KAJ8681255.1"/>
    </source>
</evidence>
<sequence>MVGTVALINHDVIVSVLINTQVLLVNHDLAKKLYRLFIHNLIQSTNWLNNWCRPMTDQALAPDDYEVVGVADELSTIQSLCPLMGHDEFVKGLSISCSFLKSTFRWGFIAPGTRLEIDFIMPSPPLSCSTNRIHLISPETNTISLSDRS</sequence>
<dbReference type="Proteomes" id="UP001239111">
    <property type="component" value="Chromosome 2"/>
</dbReference>
<keyword evidence="2" id="KW-1185">Reference proteome</keyword>
<evidence type="ECO:0000313" key="2">
    <source>
        <dbReference type="Proteomes" id="UP001239111"/>
    </source>
</evidence>
<organism evidence="1 2">
    <name type="scientific">Eretmocerus hayati</name>
    <dbReference type="NCBI Taxonomy" id="131215"/>
    <lineage>
        <taxon>Eukaryota</taxon>
        <taxon>Metazoa</taxon>
        <taxon>Ecdysozoa</taxon>
        <taxon>Arthropoda</taxon>
        <taxon>Hexapoda</taxon>
        <taxon>Insecta</taxon>
        <taxon>Pterygota</taxon>
        <taxon>Neoptera</taxon>
        <taxon>Endopterygota</taxon>
        <taxon>Hymenoptera</taxon>
        <taxon>Apocrita</taxon>
        <taxon>Proctotrupomorpha</taxon>
        <taxon>Chalcidoidea</taxon>
        <taxon>Aphelinidae</taxon>
        <taxon>Aphelininae</taxon>
        <taxon>Eretmocerus</taxon>
    </lineage>
</organism>
<gene>
    <name evidence="1" type="ORF">QAD02_017042</name>
</gene>
<reference evidence="1" key="1">
    <citation type="submission" date="2023-04" db="EMBL/GenBank/DDBJ databases">
        <title>A chromosome-level genome assembly of the parasitoid wasp Eretmocerus hayati.</title>
        <authorList>
            <person name="Zhong Y."/>
            <person name="Liu S."/>
            <person name="Liu Y."/>
        </authorList>
    </citation>
    <scope>NUCLEOTIDE SEQUENCE</scope>
    <source>
        <strain evidence="1">ZJU_SS_LIU_2023</strain>
    </source>
</reference>
<proteinExistence type="predicted"/>
<protein>
    <submittedName>
        <fullName evidence="1">Uncharacterized protein</fullName>
    </submittedName>
</protein>
<dbReference type="EMBL" id="CM056742">
    <property type="protein sequence ID" value="KAJ8681255.1"/>
    <property type="molecule type" value="Genomic_DNA"/>
</dbReference>
<accession>A0ACC2PHL2</accession>
<name>A0ACC2PHL2_9HYME</name>
<comment type="caution">
    <text evidence="1">The sequence shown here is derived from an EMBL/GenBank/DDBJ whole genome shotgun (WGS) entry which is preliminary data.</text>
</comment>